<accession>A0A0P4XMT0</accession>
<sequence>MLVGGGREKRQSTMSTMPRLRELLFLFREFTFDSVLLFRLCCAVFLLSNSRSVASALEDCLFILGCARQSMDLRF</sequence>
<evidence type="ECO:0000313" key="1">
    <source>
        <dbReference type="EMBL" id="JAI83047.1"/>
    </source>
</evidence>
<dbReference type="Proteomes" id="UP000076858">
    <property type="component" value="Unassembled WGS sequence"/>
</dbReference>
<keyword evidence="3" id="KW-1185">Reference proteome</keyword>
<name>A0A0P4XMT0_9CRUS</name>
<proteinExistence type="predicted"/>
<evidence type="ECO:0000313" key="2">
    <source>
        <dbReference type="EMBL" id="KZS06303.1"/>
    </source>
</evidence>
<reference evidence="1" key="1">
    <citation type="submission" date="2015-10" db="EMBL/GenBank/DDBJ databases">
        <title>Daphnia magna gene sets from two clonal populations assembled and annotated with EvidentialGene.</title>
        <authorList>
            <person name="Gilbert D."/>
            <person name="Podicheti R."/>
            <person name="Orsini L."/>
            <person name="Colbourne J."/>
            <person name="Pfrender M."/>
        </authorList>
    </citation>
    <scope>NUCLEOTIDE SEQUENCE</scope>
</reference>
<reference evidence="2 3" key="3">
    <citation type="submission" date="2016-03" db="EMBL/GenBank/DDBJ databases">
        <title>EvidentialGene: Evidence-directed Construction of Genes on Genomes.</title>
        <authorList>
            <person name="Gilbert D.G."/>
            <person name="Choi J.-H."/>
            <person name="Mockaitis K."/>
            <person name="Colbourne J."/>
            <person name="Pfrender M."/>
        </authorList>
    </citation>
    <scope>NUCLEOTIDE SEQUENCE [LARGE SCALE GENOMIC DNA]</scope>
    <source>
        <strain evidence="2 3">Xinb3</strain>
        <tissue evidence="2">Complete organism</tissue>
    </source>
</reference>
<evidence type="ECO:0000313" key="3">
    <source>
        <dbReference type="Proteomes" id="UP000076858"/>
    </source>
</evidence>
<reference evidence="1" key="2">
    <citation type="submission" date="2015-10" db="EMBL/GenBank/DDBJ databases">
        <authorList>
            <person name="Gilbert D.G."/>
        </authorList>
    </citation>
    <scope>NUCLEOTIDE SEQUENCE</scope>
</reference>
<dbReference type="EMBL" id="GDIP01240354">
    <property type="protein sequence ID" value="JAI83047.1"/>
    <property type="molecule type" value="Transcribed_RNA"/>
</dbReference>
<dbReference type="AlphaFoldDB" id="A0A0P4XMT0"/>
<dbReference type="EMBL" id="LRGB01002793">
    <property type="protein sequence ID" value="KZS06303.1"/>
    <property type="molecule type" value="Genomic_DNA"/>
</dbReference>
<organism evidence="1">
    <name type="scientific">Daphnia magna</name>
    <dbReference type="NCBI Taxonomy" id="35525"/>
    <lineage>
        <taxon>Eukaryota</taxon>
        <taxon>Metazoa</taxon>
        <taxon>Ecdysozoa</taxon>
        <taxon>Arthropoda</taxon>
        <taxon>Crustacea</taxon>
        <taxon>Branchiopoda</taxon>
        <taxon>Diplostraca</taxon>
        <taxon>Cladocera</taxon>
        <taxon>Anomopoda</taxon>
        <taxon>Daphniidae</taxon>
        <taxon>Daphnia</taxon>
    </lineage>
</organism>
<gene>
    <name evidence="2" type="ORF">APZ42_030290</name>
</gene>
<protein>
    <submittedName>
        <fullName evidence="1">Uncharacterized protein</fullName>
    </submittedName>
</protein>